<gene>
    <name evidence="2" type="ORF">PIIN_11653</name>
</gene>
<protein>
    <submittedName>
        <fullName evidence="2">Uncharacterized protein</fullName>
    </submittedName>
</protein>
<dbReference type="HOGENOM" id="CLU_3399587_0_0_1"/>
<comment type="caution">
    <text evidence="2">The sequence shown here is derived from an EMBL/GenBank/DDBJ whole genome shotgun (WGS) entry which is preliminary data.</text>
</comment>
<organism evidence="2 3">
    <name type="scientific">Serendipita indica (strain DSM 11827)</name>
    <name type="common">Root endophyte fungus</name>
    <name type="synonym">Piriformospora indica</name>
    <dbReference type="NCBI Taxonomy" id="1109443"/>
    <lineage>
        <taxon>Eukaryota</taxon>
        <taxon>Fungi</taxon>
        <taxon>Dikarya</taxon>
        <taxon>Basidiomycota</taxon>
        <taxon>Agaricomycotina</taxon>
        <taxon>Agaricomycetes</taxon>
        <taxon>Sebacinales</taxon>
        <taxon>Serendipitaceae</taxon>
        <taxon>Serendipita</taxon>
    </lineage>
</organism>
<evidence type="ECO:0000313" key="3">
    <source>
        <dbReference type="Proteomes" id="UP000007148"/>
    </source>
</evidence>
<dbReference type="AlphaFoldDB" id="G4U282"/>
<feature type="region of interest" description="Disordered" evidence="1">
    <location>
        <begin position="1"/>
        <end position="31"/>
    </location>
</feature>
<accession>G4U282</accession>
<keyword evidence="3" id="KW-1185">Reference proteome</keyword>
<dbReference type="InParanoid" id="G4U282"/>
<dbReference type="EMBL" id="CAFZ01001847">
    <property type="protein sequence ID" value="CCA77675.1"/>
    <property type="molecule type" value="Genomic_DNA"/>
</dbReference>
<evidence type="ECO:0000313" key="2">
    <source>
        <dbReference type="EMBL" id="CCA77675.1"/>
    </source>
</evidence>
<evidence type="ECO:0000256" key="1">
    <source>
        <dbReference type="SAM" id="MobiDB-lite"/>
    </source>
</evidence>
<sequence>MSGSKDVFDLEHAKESHREQLAVEESRRTLP</sequence>
<dbReference type="Proteomes" id="UP000007148">
    <property type="component" value="Unassembled WGS sequence"/>
</dbReference>
<name>G4U282_SERID</name>
<reference evidence="2 3" key="1">
    <citation type="journal article" date="2011" name="PLoS Pathog.">
        <title>Endophytic Life Strategies Decoded by Genome and Transcriptome Analyses of the Mutualistic Root Symbiont Piriformospora indica.</title>
        <authorList>
            <person name="Zuccaro A."/>
            <person name="Lahrmann U."/>
            <person name="Guldener U."/>
            <person name="Langen G."/>
            <person name="Pfiffi S."/>
            <person name="Biedenkopf D."/>
            <person name="Wong P."/>
            <person name="Samans B."/>
            <person name="Grimm C."/>
            <person name="Basiewicz M."/>
            <person name="Murat C."/>
            <person name="Martin F."/>
            <person name="Kogel K.H."/>
        </authorList>
    </citation>
    <scope>NUCLEOTIDE SEQUENCE [LARGE SCALE GENOMIC DNA]</scope>
    <source>
        <strain evidence="2 3">DSM 11827</strain>
    </source>
</reference>
<proteinExistence type="predicted"/>